<feature type="compositionally biased region" description="Pro residues" evidence="1">
    <location>
        <begin position="91"/>
        <end position="101"/>
    </location>
</feature>
<dbReference type="OrthoDB" id="2683368at2759"/>
<dbReference type="InParanoid" id="A0A165H834"/>
<keyword evidence="3" id="KW-1185">Reference proteome</keyword>
<evidence type="ECO:0000256" key="1">
    <source>
        <dbReference type="SAM" id="MobiDB-lite"/>
    </source>
</evidence>
<accession>A0A165H834</accession>
<dbReference type="Proteomes" id="UP000076871">
    <property type="component" value="Unassembled WGS sequence"/>
</dbReference>
<evidence type="ECO:0000313" key="2">
    <source>
        <dbReference type="EMBL" id="KZT11376.1"/>
    </source>
</evidence>
<evidence type="ECO:0000313" key="3">
    <source>
        <dbReference type="Proteomes" id="UP000076871"/>
    </source>
</evidence>
<feature type="region of interest" description="Disordered" evidence="1">
    <location>
        <begin position="1"/>
        <end position="116"/>
    </location>
</feature>
<name>A0A165H834_9APHY</name>
<dbReference type="EMBL" id="KV427607">
    <property type="protein sequence ID" value="KZT11376.1"/>
    <property type="molecule type" value="Genomic_DNA"/>
</dbReference>
<proteinExistence type="predicted"/>
<protein>
    <submittedName>
        <fullName evidence="2">Uncharacterized protein</fullName>
    </submittedName>
</protein>
<organism evidence="2 3">
    <name type="scientific">Laetiporus sulphureus 93-53</name>
    <dbReference type="NCBI Taxonomy" id="1314785"/>
    <lineage>
        <taxon>Eukaryota</taxon>
        <taxon>Fungi</taxon>
        <taxon>Dikarya</taxon>
        <taxon>Basidiomycota</taxon>
        <taxon>Agaricomycotina</taxon>
        <taxon>Agaricomycetes</taxon>
        <taxon>Polyporales</taxon>
        <taxon>Laetiporus</taxon>
    </lineage>
</organism>
<feature type="compositionally biased region" description="Polar residues" evidence="1">
    <location>
        <begin position="181"/>
        <end position="192"/>
    </location>
</feature>
<feature type="region of interest" description="Disordered" evidence="1">
    <location>
        <begin position="298"/>
        <end position="349"/>
    </location>
</feature>
<feature type="region of interest" description="Disordered" evidence="1">
    <location>
        <begin position="364"/>
        <end position="443"/>
    </location>
</feature>
<gene>
    <name evidence="2" type="ORF">LAESUDRAFT_755033</name>
</gene>
<dbReference type="RefSeq" id="XP_040769116.1">
    <property type="nucleotide sequence ID" value="XM_040911984.1"/>
</dbReference>
<reference evidence="2 3" key="1">
    <citation type="journal article" date="2016" name="Mol. Biol. Evol.">
        <title>Comparative Genomics of Early-Diverging Mushroom-Forming Fungi Provides Insights into the Origins of Lignocellulose Decay Capabilities.</title>
        <authorList>
            <person name="Nagy L.G."/>
            <person name="Riley R."/>
            <person name="Tritt A."/>
            <person name="Adam C."/>
            <person name="Daum C."/>
            <person name="Floudas D."/>
            <person name="Sun H."/>
            <person name="Yadav J.S."/>
            <person name="Pangilinan J."/>
            <person name="Larsson K.H."/>
            <person name="Matsuura K."/>
            <person name="Barry K."/>
            <person name="Labutti K."/>
            <person name="Kuo R."/>
            <person name="Ohm R.A."/>
            <person name="Bhattacharya S.S."/>
            <person name="Shirouzu T."/>
            <person name="Yoshinaga Y."/>
            <person name="Martin F.M."/>
            <person name="Grigoriev I.V."/>
            <person name="Hibbett D.S."/>
        </authorList>
    </citation>
    <scope>NUCLEOTIDE SEQUENCE [LARGE SCALE GENOMIC DNA]</scope>
    <source>
        <strain evidence="2 3">93-53</strain>
    </source>
</reference>
<feature type="compositionally biased region" description="Basic and acidic residues" evidence="1">
    <location>
        <begin position="169"/>
        <end position="179"/>
    </location>
</feature>
<feature type="region of interest" description="Disordered" evidence="1">
    <location>
        <begin position="130"/>
        <end position="155"/>
    </location>
</feature>
<feature type="region of interest" description="Disordered" evidence="1">
    <location>
        <begin position="169"/>
        <end position="193"/>
    </location>
</feature>
<dbReference type="GeneID" id="63829012"/>
<dbReference type="AlphaFoldDB" id="A0A165H834"/>
<feature type="compositionally biased region" description="Low complexity" evidence="1">
    <location>
        <begin position="319"/>
        <end position="336"/>
    </location>
</feature>
<sequence length="443" mass="48520">MALSSRPSVRIGLPATPAPRSRSLSRTRQPMPDRESIRYIESNADAYIPSRAAPTPPPVPQLRKQLSIADLRPGPSRRSRSVNHGRHDRLAPPPPPLPVPSVPLQREEPAPSVSPSSFRRFVSLRKRSDGSVSSWASSSSGSSISQNSLHSPTSYASSRTSLAEYDKADMHHGEKEETASRFGSASSPSATENGALDGYRTAFWNKVASAADNLRVNVNKALGTTVSPDVDEETPLGQESRLTRAMKAYHLKKARDANDLPDWLFDGRDREVINRLRNTSPTPAEQMPDVGVERGRTALPHQKRSPSVAHRDDSVSAWRPSHSRASSTSSVQSRMSVHATTPSRDTMNRLKELRLAKRNARVRFADDEDGESDSGYTSSRGRPSRVTRNDAPPSSFRAVSPPPPGENPILRRRPTGYRPPLPSVERKASGRVGLPSSVRLQTV</sequence>
<feature type="compositionally biased region" description="Low complexity" evidence="1">
    <location>
        <begin position="130"/>
        <end position="151"/>
    </location>
</feature>
<feature type="compositionally biased region" description="Basic residues" evidence="1">
    <location>
        <begin position="75"/>
        <end position="87"/>
    </location>
</feature>